<dbReference type="GO" id="GO:0008641">
    <property type="term" value="F:ubiquitin-like modifier activating enzyme activity"/>
    <property type="evidence" value="ECO:0007669"/>
    <property type="project" value="InterPro"/>
</dbReference>
<dbReference type="EMBL" id="AP025739">
    <property type="protein sequence ID" value="BDI31493.1"/>
    <property type="molecule type" value="Genomic_DNA"/>
</dbReference>
<dbReference type="KEGG" id="ccot:CCAX7_35440"/>
<organism evidence="3 4">
    <name type="scientific">Capsulimonas corticalis</name>
    <dbReference type="NCBI Taxonomy" id="2219043"/>
    <lineage>
        <taxon>Bacteria</taxon>
        <taxon>Bacillati</taxon>
        <taxon>Armatimonadota</taxon>
        <taxon>Armatimonadia</taxon>
        <taxon>Capsulimonadales</taxon>
        <taxon>Capsulimonadaceae</taxon>
        <taxon>Capsulimonas</taxon>
    </lineage>
</organism>
<name>A0A402D658_9BACT</name>
<feature type="domain" description="THIF-type NAD/FAD binding fold" evidence="1">
    <location>
        <begin position="336"/>
        <end position="457"/>
    </location>
</feature>
<proteinExistence type="predicted"/>
<evidence type="ECO:0000259" key="2">
    <source>
        <dbReference type="Pfam" id="PF14461"/>
    </source>
</evidence>
<dbReference type="InterPro" id="IPR032701">
    <property type="entry name" value="Prok-E2_B_dom"/>
</dbReference>
<sequence length="600" mass="66385">MDAQPNTMLEREYRVACKRAQERLESSYVLTACDPSAADFPQHAERWRAVWYVQTASDGLPEMLLALSVTFPDELPSVYLTIACAKRHEGMLHLDNSRLLCTFDSTAATPNAEVPGDVVLAVVERARAILADASIGEPAVDDFADEFKAYWGIEAPQEALALVRPGDRVKRVAVFEFFPAWNQTAILFADKAIAAELWIKAVQCRSKLRRSSGLYVPIGNLGRAPYPSTNREMFERLKALDPDALRHITHYLVNNEPPTWILFSIPSLTGRALGAWAHPQPKYLSGCGSDIRPTDGISGFRMGKCPPHLELNTLNGHARLVRATVTEVTSPRLIARTQGQERERAAGFVNVVGCGSVGSFVAESLVRSGLASKLRLIDPQVLRPENVQRHYCGMSDINQAKAVAIRRQLLKHFPQLECVAINENVLNVLRRSPKLLGDASLSVFALGELAVERRLNHLYQTGSLGEGAVCFVWVEPHLVGAHAVYLGHPTEGCLECLLGSDLEYVPRIIENPSQFSLREAGCQSTYMPYGGTDVQDFVSTLTRFLRGMVGSRKNVRFTWFGDLDAARNQGVAISRLYDDQVSFTSQIYPIFARQDCGVCL</sequence>
<dbReference type="PANTHER" id="PTHR43267:SF1">
    <property type="entry name" value="TRNA THREONYLCARBAMOYLADENOSINE DEHYDRATASE"/>
    <property type="match status" value="1"/>
</dbReference>
<keyword evidence="4" id="KW-1185">Reference proteome</keyword>
<dbReference type="Pfam" id="PF14461">
    <property type="entry name" value="Prok-E2_B"/>
    <property type="match status" value="1"/>
</dbReference>
<dbReference type="Gene3D" id="3.40.50.720">
    <property type="entry name" value="NAD(P)-binding Rossmann-like Domain"/>
    <property type="match status" value="1"/>
</dbReference>
<evidence type="ECO:0000313" key="3">
    <source>
        <dbReference type="EMBL" id="BDI31493.1"/>
    </source>
</evidence>
<dbReference type="SUPFAM" id="SSF69572">
    <property type="entry name" value="Activating enzymes of the ubiquitin-like proteins"/>
    <property type="match status" value="1"/>
</dbReference>
<evidence type="ECO:0000259" key="1">
    <source>
        <dbReference type="Pfam" id="PF00899"/>
    </source>
</evidence>
<dbReference type="GO" id="GO:0061504">
    <property type="term" value="P:cyclic threonylcarbamoyladenosine biosynthetic process"/>
    <property type="evidence" value="ECO:0007669"/>
    <property type="project" value="TreeGrafter"/>
</dbReference>
<reference evidence="3 4" key="1">
    <citation type="journal article" date="2019" name="Int. J. Syst. Evol. Microbiol.">
        <title>Capsulimonas corticalis gen. nov., sp. nov., an aerobic capsulated bacterium, of a novel bacterial order, Capsulimonadales ord. nov., of the class Armatimonadia of the phylum Armatimonadetes.</title>
        <authorList>
            <person name="Li J."/>
            <person name="Kudo C."/>
            <person name="Tonouchi A."/>
        </authorList>
    </citation>
    <scope>NUCLEOTIDE SEQUENCE [LARGE SCALE GENOMIC DNA]</scope>
    <source>
        <strain evidence="3 4">AX-7</strain>
    </source>
</reference>
<dbReference type="Pfam" id="PF00899">
    <property type="entry name" value="ThiF"/>
    <property type="match status" value="1"/>
</dbReference>
<dbReference type="InterPro" id="IPR045886">
    <property type="entry name" value="ThiF/MoeB/HesA"/>
</dbReference>
<gene>
    <name evidence="3" type="ORF">CCAX7_35440</name>
</gene>
<accession>A0A402D658</accession>
<dbReference type="AlphaFoldDB" id="A0A402D658"/>
<feature type="domain" description="Prokaryotic E2 family B" evidence="2">
    <location>
        <begin position="60"/>
        <end position="157"/>
    </location>
</feature>
<dbReference type="InterPro" id="IPR000594">
    <property type="entry name" value="ThiF_NAD_FAD-bd"/>
</dbReference>
<dbReference type="InterPro" id="IPR035985">
    <property type="entry name" value="Ubiquitin-activating_enz"/>
</dbReference>
<evidence type="ECO:0000313" key="4">
    <source>
        <dbReference type="Proteomes" id="UP000287394"/>
    </source>
</evidence>
<dbReference type="GO" id="GO:0061503">
    <property type="term" value="F:tRNA threonylcarbamoyladenosine dehydratase"/>
    <property type="evidence" value="ECO:0007669"/>
    <property type="project" value="TreeGrafter"/>
</dbReference>
<dbReference type="Proteomes" id="UP000287394">
    <property type="component" value="Chromosome"/>
</dbReference>
<protein>
    <submittedName>
        <fullName evidence="3">Uncharacterized protein</fullName>
    </submittedName>
</protein>
<dbReference type="PANTHER" id="PTHR43267">
    <property type="entry name" value="TRNA THREONYLCARBAMOYLADENOSINE DEHYDRATASE"/>
    <property type="match status" value="1"/>
</dbReference>